<evidence type="ECO:0000256" key="1">
    <source>
        <dbReference type="SAM" id="SignalP"/>
    </source>
</evidence>
<protein>
    <submittedName>
        <fullName evidence="2">40-residue YVTN family beta-propeller repeat-containing protein</fullName>
    </submittedName>
</protein>
<keyword evidence="3" id="KW-1185">Reference proteome</keyword>
<dbReference type="STRING" id="1391627.SAMN05216464_11477"/>
<keyword evidence="1" id="KW-0732">Signal</keyword>
<proteinExistence type="predicted"/>
<feature type="chain" id="PRO_5011758351" evidence="1">
    <location>
        <begin position="23"/>
        <end position="333"/>
    </location>
</feature>
<dbReference type="RefSeq" id="WP_091153700.1">
    <property type="nucleotide sequence ID" value="NZ_FNAI01000014.1"/>
</dbReference>
<dbReference type="PANTHER" id="PTHR47197">
    <property type="entry name" value="PROTEIN NIRF"/>
    <property type="match status" value="1"/>
</dbReference>
<evidence type="ECO:0000313" key="2">
    <source>
        <dbReference type="EMBL" id="SDF20668.1"/>
    </source>
</evidence>
<dbReference type="SUPFAM" id="SSF51004">
    <property type="entry name" value="C-terminal (heme d1) domain of cytochrome cd1-nitrite reductase"/>
    <property type="match status" value="1"/>
</dbReference>
<reference evidence="2 3" key="1">
    <citation type="submission" date="2016-10" db="EMBL/GenBank/DDBJ databases">
        <authorList>
            <person name="de Groot N.N."/>
        </authorList>
    </citation>
    <scope>NUCLEOTIDE SEQUENCE [LARGE SCALE GENOMIC DNA]</scope>
    <source>
        <strain evidence="2 3">47C3B</strain>
    </source>
</reference>
<dbReference type="PANTHER" id="PTHR47197:SF3">
    <property type="entry name" value="DIHYDRO-HEME D1 DEHYDROGENASE"/>
    <property type="match status" value="1"/>
</dbReference>
<evidence type="ECO:0000313" key="3">
    <source>
        <dbReference type="Proteomes" id="UP000199072"/>
    </source>
</evidence>
<dbReference type="InterPro" id="IPR051200">
    <property type="entry name" value="Host-pathogen_enzymatic-act"/>
</dbReference>
<dbReference type="InterPro" id="IPR011048">
    <property type="entry name" value="Haem_d1_sf"/>
</dbReference>
<dbReference type="EMBL" id="FNAI01000014">
    <property type="protein sequence ID" value="SDF20668.1"/>
    <property type="molecule type" value="Genomic_DNA"/>
</dbReference>
<dbReference type="AlphaFoldDB" id="A0A1G7J720"/>
<feature type="signal peptide" evidence="1">
    <location>
        <begin position="1"/>
        <end position="22"/>
    </location>
</feature>
<dbReference type="OrthoDB" id="7187796at2"/>
<name>A0A1G7J720_9SPHI</name>
<sequence length="333" mass="35574">MKKQLLVIALLAIGSIPLKLKAQTYVADKTISLPGDGGYDYLAIDKVNNRLYVSHGTQVNVIDLATETPAGSIDNMKGVHGIAIDNKLNRGFISDGKANAVVAFDLKTLKTIATIPLTNANGPDAIMYDPYSDKVFSFNGESENSSVIDPKTLKQVGTVALGGGPEFAVADGKGKIYNNLEDKSSLNVIDSKNLKVIKNFPLAPCGGPTGLALDAVNQRLFTVCRENKGVSVIDINTGKVVNTLPIGAGVDAVAYDPETKLIFCSCGDGTTTIIKQQSADKYAVIQVLKTAERAKTLALDTRTHKIYLSVAQFEPGTRKALPNTFKVLVFKQQ</sequence>
<dbReference type="Gene3D" id="2.130.10.10">
    <property type="entry name" value="YVTN repeat-like/Quinoprotein amine dehydrogenase"/>
    <property type="match status" value="2"/>
</dbReference>
<dbReference type="Proteomes" id="UP000199072">
    <property type="component" value="Unassembled WGS sequence"/>
</dbReference>
<organism evidence="2 3">
    <name type="scientific">Mucilaginibacter pineti</name>
    <dbReference type="NCBI Taxonomy" id="1391627"/>
    <lineage>
        <taxon>Bacteria</taxon>
        <taxon>Pseudomonadati</taxon>
        <taxon>Bacteroidota</taxon>
        <taxon>Sphingobacteriia</taxon>
        <taxon>Sphingobacteriales</taxon>
        <taxon>Sphingobacteriaceae</taxon>
        <taxon>Mucilaginibacter</taxon>
    </lineage>
</organism>
<accession>A0A1G7J720</accession>
<dbReference type="InterPro" id="IPR015943">
    <property type="entry name" value="WD40/YVTN_repeat-like_dom_sf"/>
</dbReference>
<gene>
    <name evidence="2" type="ORF">SAMN05216464_11477</name>
</gene>